<dbReference type="SUPFAM" id="SSF160631">
    <property type="entry name" value="SMI1/KNR4-like"/>
    <property type="match status" value="1"/>
</dbReference>
<proteinExistence type="predicted"/>
<evidence type="ECO:0000313" key="2">
    <source>
        <dbReference type="EMBL" id="GIE37488.1"/>
    </source>
</evidence>
<dbReference type="RefSeq" id="WP_188121061.1">
    <property type="nucleotide sequence ID" value="NZ_BOMP01000005.1"/>
</dbReference>
<dbReference type="InterPro" id="IPR018958">
    <property type="entry name" value="Knr4/Smi1-like_dom"/>
</dbReference>
<feature type="domain" description="Knr4/Smi1-like" evidence="1">
    <location>
        <begin position="31"/>
        <end position="192"/>
    </location>
</feature>
<reference evidence="2 5" key="2">
    <citation type="submission" date="2021-01" db="EMBL/GenBank/DDBJ databases">
        <title>Whole genome shotgun sequence of Actinoplanes lobatus NBRC 12513.</title>
        <authorList>
            <person name="Komaki H."/>
            <person name="Tamura T."/>
        </authorList>
    </citation>
    <scope>NUCLEOTIDE SEQUENCE [LARGE SCALE GENOMIC DNA]</scope>
    <source>
        <strain evidence="2 5">NBRC 12513</strain>
    </source>
</reference>
<dbReference type="Pfam" id="PF09346">
    <property type="entry name" value="SMI1_KNR4"/>
    <property type="match status" value="1"/>
</dbReference>
<evidence type="ECO:0000313" key="3">
    <source>
        <dbReference type="EMBL" id="MBB4748611.1"/>
    </source>
</evidence>
<gene>
    <name evidence="2" type="ORF">Alo02nite_03860</name>
    <name evidence="3" type="ORF">BJ964_002772</name>
</gene>
<accession>A0A7W7HDN2</accession>
<dbReference type="Proteomes" id="UP000590511">
    <property type="component" value="Unassembled WGS sequence"/>
</dbReference>
<evidence type="ECO:0000313" key="4">
    <source>
        <dbReference type="Proteomes" id="UP000590511"/>
    </source>
</evidence>
<evidence type="ECO:0000313" key="5">
    <source>
        <dbReference type="Proteomes" id="UP000631312"/>
    </source>
</evidence>
<evidence type="ECO:0000259" key="1">
    <source>
        <dbReference type="SMART" id="SM00860"/>
    </source>
</evidence>
<dbReference type="InterPro" id="IPR037883">
    <property type="entry name" value="Knr4/Smi1-like_sf"/>
</dbReference>
<dbReference type="EMBL" id="BOMP01000005">
    <property type="protein sequence ID" value="GIE37488.1"/>
    <property type="molecule type" value="Genomic_DNA"/>
</dbReference>
<protein>
    <recommendedName>
        <fullName evidence="1">Knr4/Smi1-like domain-containing protein</fullName>
    </recommendedName>
</protein>
<comment type="caution">
    <text evidence="3">The sequence shown here is derived from an EMBL/GenBank/DDBJ whole genome shotgun (WGS) entry which is preliminary data.</text>
</comment>
<name>A0A7W7HDN2_9ACTN</name>
<dbReference type="SMART" id="SM00860">
    <property type="entry name" value="SMI1_KNR4"/>
    <property type="match status" value="1"/>
</dbReference>
<dbReference type="Proteomes" id="UP000631312">
    <property type="component" value="Unassembled WGS sequence"/>
</dbReference>
<keyword evidence="5" id="KW-1185">Reference proteome</keyword>
<sequence length="208" mass="22850">MTGIDWSDIRPRLAALAARPGASHGWELEPSLTAGELAELETQIGVELPAGYRTFLLEAGRGGAGPSFGLFPARRVDGRWTWADSPTSVHTLIRPFAHIRGFTPHDYLRERSAISGTEDLWGEIPEEIPEDAAHSDGLLYLCHHGCALWAALVVSGPSRGEMWTDYCADGEGFQPEQNPDGTRMTFTDWYRTWLTGAERDAAAARGDR</sequence>
<organism evidence="3 4">
    <name type="scientific">Actinoplanes lobatus</name>
    <dbReference type="NCBI Taxonomy" id="113568"/>
    <lineage>
        <taxon>Bacteria</taxon>
        <taxon>Bacillati</taxon>
        <taxon>Actinomycetota</taxon>
        <taxon>Actinomycetes</taxon>
        <taxon>Micromonosporales</taxon>
        <taxon>Micromonosporaceae</taxon>
        <taxon>Actinoplanes</taxon>
    </lineage>
</organism>
<dbReference type="EMBL" id="JACHNC010000001">
    <property type="protein sequence ID" value="MBB4748611.1"/>
    <property type="molecule type" value="Genomic_DNA"/>
</dbReference>
<reference evidence="3 4" key="1">
    <citation type="submission" date="2020-08" db="EMBL/GenBank/DDBJ databases">
        <title>Sequencing the genomes of 1000 actinobacteria strains.</title>
        <authorList>
            <person name="Klenk H.-P."/>
        </authorList>
    </citation>
    <scope>NUCLEOTIDE SEQUENCE [LARGE SCALE GENOMIC DNA]</scope>
    <source>
        <strain evidence="3 4">DSM 43150</strain>
    </source>
</reference>
<dbReference type="AlphaFoldDB" id="A0A7W7HDN2"/>